<evidence type="ECO:0000313" key="4">
    <source>
        <dbReference type="Proteomes" id="UP000077421"/>
    </source>
</evidence>
<feature type="transmembrane region" description="Helical" evidence="1">
    <location>
        <begin position="59"/>
        <end position="79"/>
    </location>
</feature>
<dbReference type="RefSeq" id="WP_067561809.1">
    <property type="nucleotide sequence ID" value="NZ_LSUQ01000007.1"/>
</dbReference>
<evidence type="ECO:0000313" key="3">
    <source>
        <dbReference type="EMBL" id="OPG16618.1"/>
    </source>
</evidence>
<dbReference type="PANTHER" id="PTHR38450">
    <property type="entry name" value="STAGE V SPORULATION PROTEIN AC-RELATED"/>
    <property type="match status" value="1"/>
</dbReference>
<keyword evidence="5" id="KW-1185">Reference proteome</keyword>
<reference evidence="2 4" key="1">
    <citation type="submission" date="2016-02" db="EMBL/GenBank/DDBJ databases">
        <title>Draft genome sequence of Acidibacillus ferrooxidans SLC66.</title>
        <authorList>
            <person name="Oliveira G."/>
            <person name="Nancucheo I."/>
            <person name="Dall'Agnol H."/>
            <person name="Johnson B."/>
            <person name="Oliveira R."/>
            <person name="Nunes G.L."/>
            <person name="Tzotzos G."/>
            <person name="Orellana S.C."/>
            <person name="Salim A.C."/>
            <person name="Araujo F.M."/>
        </authorList>
    </citation>
    <scope>NUCLEOTIDE SEQUENCE [LARGE SCALE GENOMIC DNA]</scope>
    <source>
        <strain evidence="2 4">SLC66</strain>
    </source>
</reference>
<dbReference type="EMBL" id="LSUQ01000007">
    <property type="protein sequence ID" value="OAG94668.1"/>
    <property type="molecule type" value="Genomic_DNA"/>
</dbReference>
<evidence type="ECO:0000313" key="5">
    <source>
        <dbReference type="Proteomes" id="UP000190229"/>
    </source>
</evidence>
<feature type="transmembrane region" description="Helical" evidence="1">
    <location>
        <begin position="34"/>
        <end position="52"/>
    </location>
</feature>
<keyword evidence="1" id="KW-0472">Membrane</keyword>
<dbReference type="Proteomes" id="UP000077421">
    <property type="component" value="Unassembled WGS sequence"/>
</dbReference>
<accession>A0A162T401</accession>
<evidence type="ECO:0000256" key="1">
    <source>
        <dbReference type="SAM" id="Phobius"/>
    </source>
</evidence>
<evidence type="ECO:0000313" key="2">
    <source>
        <dbReference type="EMBL" id="OAG94668.1"/>
    </source>
</evidence>
<protein>
    <submittedName>
        <fullName evidence="2 3">Stage V sporulation protein AE</fullName>
    </submittedName>
</protein>
<dbReference type="EMBL" id="MWPS01000016">
    <property type="protein sequence ID" value="OPG16618.1"/>
    <property type="molecule type" value="Genomic_DNA"/>
</dbReference>
<dbReference type="InterPro" id="IPR014204">
    <property type="entry name" value="Spore_V_AE"/>
</dbReference>
<name>A0A162T401_9BACL</name>
<dbReference type="NCBIfam" id="TIGR02839">
    <property type="entry name" value="spore_V_AE"/>
    <property type="match status" value="1"/>
</dbReference>
<dbReference type="Pfam" id="PF03862">
    <property type="entry name" value="SpoVAC_SpoVAEB"/>
    <property type="match status" value="1"/>
</dbReference>
<sequence length="120" mass="12547">MGTLAIFLAAFFVGGLICAIGQLLFDLTKLTPAHVMVIFVVAGAILEGLGWYDPLIRFAGAGATVPITSFGSSLVHGAIEETRHYGWLGLVTGIFEVTSAGISAAILFGFLSTLVFRARG</sequence>
<dbReference type="PANTHER" id="PTHR38450:SF2">
    <property type="entry name" value="STAGE V SPORULATION PROTEIN AEB"/>
    <property type="match status" value="1"/>
</dbReference>
<proteinExistence type="predicted"/>
<dbReference type="InterPro" id="IPR005562">
    <property type="entry name" value="SpoVA"/>
</dbReference>
<dbReference type="OrthoDB" id="9797988at2"/>
<keyword evidence="1" id="KW-0812">Transmembrane</keyword>
<dbReference type="STRING" id="1765683.B2M26_07090"/>
<keyword evidence="1" id="KW-1133">Transmembrane helix</keyword>
<comment type="caution">
    <text evidence="3">The sequence shown here is derived from an EMBL/GenBank/DDBJ whole genome shotgun (WGS) entry which is preliminary data.</text>
</comment>
<dbReference type="AlphaFoldDB" id="A0A162T401"/>
<dbReference type="Proteomes" id="UP000190229">
    <property type="component" value="Unassembled WGS sequence"/>
</dbReference>
<gene>
    <name evidence="2" type="ORF">AYW79_03735</name>
    <name evidence="3" type="ORF">B2M26_07090</name>
</gene>
<reference evidence="3 5" key="2">
    <citation type="submission" date="2017-02" db="EMBL/GenBank/DDBJ databases">
        <title>Draft genome of Acidibacillus ferrooxidans Huett2.</title>
        <authorList>
            <person name="Schopf S."/>
        </authorList>
    </citation>
    <scope>NUCLEOTIDE SEQUENCE [LARGE SCALE GENOMIC DNA]</scope>
    <source>
        <strain evidence="3 5">Huett2</strain>
    </source>
</reference>
<organism evidence="3 5">
    <name type="scientific">Ferroacidibacillus organovorans</name>
    <dbReference type="NCBI Taxonomy" id="1765683"/>
    <lineage>
        <taxon>Bacteria</taxon>
        <taxon>Bacillati</taxon>
        <taxon>Bacillota</taxon>
        <taxon>Bacilli</taxon>
        <taxon>Bacillales</taxon>
        <taxon>Alicyclobacillaceae</taxon>
        <taxon>Ferroacidibacillus</taxon>
    </lineage>
</organism>
<feature type="transmembrane region" description="Helical" evidence="1">
    <location>
        <begin position="85"/>
        <end position="116"/>
    </location>
</feature>